<accession>A0ABT3FTM9</accession>
<evidence type="ECO:0008006" key="3">
    <source>
        <dbReference type="Google" id="ProtNLM"/>
    </source>
</evidence>
<organism evidence="1 2">
    <name type="scientific">Luteolibacter flavescens</name>
    <dbReference type="NCBI Taxonomy" id="1859460"/>
    <lineage>
        <taxon>Bacteria</taxon>
        <taxon>Pseudomonadati</taxon>
        <taxon>Verrucomicrobiota</taxon>
        <taxon>Verrucomicrobiia</taxon>
        <taxon>Verrucomicrobiales</taxon>
        <taxon>Verrucomicrobiaceae</taxon>
        <taxon>Luteolibacter</taxon>
    </lineage>
</organism>
<sequence>MMRWDVHSKMCSWMRLGLLGLVALTWLVGCTKPEHRAARDYRNKLADEIAKSSFIEVIEHSYIDDFPEESFPEFMPRSFDDVPTIEYARIRLSAEQKEALVKRVRSFDRTASPVVSFCSFDPHHTIEFHSDAGIISRFEICFGCSGFSWDAARLQGSPESWMQEFKGFIAEIGMRPEADWKDLVLKSGQVPIRR</sequence>
<dbReference type="Proteomes" id="UP001207930">
    <property type="component" value="Unassembled WGS sequence"/>
</dbReference>
<proteinExistence type="predicted"/>
<comment type="caution">
    <text evidence="1">The sequence shown here is derived from an EMBL/GenBank/DDBJ whole genome shotgun (WGS) entry which is preliminary data.</text>
</comment>
<name>A0ABT3FTM9_9BACT</name>
<keyword evidence="2" id="KW-1185">Reference proteome</keyword>
<evidence type="ECO:0000313" key="2">
    <source>
        <dbReference type="Proteomes" id="UP001207930"/>
    </source>
</evidence>
<dbReference type="EMBL" id="JAPDDS010000012">
    <property type="protein sequence ID" value="MCW1886892.1"/>
    <property type="molecule type" value="Genomic_DNA"/>
</dbReference>
<reference evidence="1 2" key="1">
    <citation type="submission" date="2022-10" db="EMBL/GenBank/DDBJ databases">
        <title>Luteolibacter flavescens strain MCCC 1K03193, whole genome shotgun sequencing project.</title>
        <authorList>
            <person name="Zhao G."/>
            <person name="Shen L."/>
        </authorList>
    </citation>
    <scope>NUCLEOTIDE SEQUENCE [LARGE SCALE GENOMIC DNA]</scope>
    <source>
        <strain evidence="1 2">MCCC 1K03193</strain>
    </source>
</reference>
<gene>
    <name evidence="1" type="ORF">OKA04_19285</name>
</gene>
<protein>
    <recommendedName>
        <fullName evidence="3">Lipoprotein</fullName>
    </recommendedName>
</protein>
<evidence type="ECO:0000313" key="1">
    <source>
        <dbReference type="EMBL" id="MCW1886892.1"/>
    </source>
</evidence>
<dbReference type="RefSeq" id="WP_264502845.1">
    <property type="nucleotide sequence ID" value="NZ_JAPDDS010000012.1"/>
</dbReference>
<dbReference type="PROSITE" id="PS51257">
    <property type="entry name" value="PROKAR_LIPOPROTEIN"/>
    <property type="match status" value="1"/>
</dbReference>